<sequence>MSILETTLIFVGIPLLIVLVFGGLSFVMSKYPGSTPSDDPYTLDRKWEHGPLLWTATDESTHPWKYPHHGHGHAALTSAELIGGTASGKW</sequence>
<accession>A0A0V9UP92</accession>
<name>A0A0V9UP92_9NOCA</name>
<dbReference type="AlphaFoldDB" id="A0A0V9UP92"/>
<evidence type="ECO:0000256" key="1">
    <source>
        <dbReference type="SAM" id="Phobius"/>
    </source>
</evidence>
<reference evidence="2 3" key="2">
    <citation type="journal article" date="2016" name="Genome Announc.">
        <title>Draft Genome Sequence of a Versatile Hydrocarbon-Degrading Bacterium, Rhodococcus pyridinivorans Strain KG-16, Collected from Oil Fields in India.</title>
        <authorList>
            <person name="Aggarwal R.K."/>
            <person name="Dawar C."/>
            <person name="Phanindranath R."/>
            <person name="Mutnuri L."/>
            <person name="Dayal A.M."/>
        </authorList>
    </citation>
    <scope>NUCLEOTIDE SEQUENCE [LARGE SCALE GENOMIC DNA]</scope>
    <source>
        <strain evidence="2 3">KG-16</strain>
    </source>
</reference>
<dbReference type="Proteomes" id="UP000053060">
    <property type="component" value="Unassembled WGS sequence"/>
</dbReference>
<keyword evidence="1" id="KW-1133">Transmembrane helix</keyword>
<proteinExistence type="predicted"/>
<reference evidence="3" key="1">
    <citation type="submission" date="2015-01" db="EMBL/GenBank/DDBJ databases">
        <title>Draft genome sequence of Rhodococcus pyridinivorans strain KG-16, a hydrocarbon-degrading bacterium.</title>
        <authorList>
            <person name="Aggarwal R.K."/>
            <person name="Dawar C."/>
        </authorList>
    </citation>
    <scope>NUCLEOTIDE SEQUENCE [LARGE SCALE GENOMIC DNA]</scope>
    <source>
        <strain evidence="3">KG-16</strain>
    </source>
</reference>
<protein>
    <submittedName>
        <fullName evidence="2">Membrane protein</fullName>
    </submittedName>
</protein>
<dbReference type="PATRIC" id="fig|1441730.3.peg.1374"/>
<dbReference type="RefSeq" id="WP_016691850.1">
    <property type="nucleotide sequence ID" value="NZ_AZXY01000002.1"/>
</dbReference>
<keyword evidence="1" id="KW-0812">Transmembrane</keyword>
<evidence type="ECO:0000313" key="2">
    <source>
        <dbReference type="EMBL" id="KSZ59807.1"/>
    </source>
</evidence>
<keyword evidence="1" id="KW-0472">Membrane</keyword>
<evidence type="ECO:0000313" key="3">
    <source>
        <dbReference type="Proteomes" id="UP000053060"/>
    </source>
</evidence>
<gene>
    <name evidence="2" type="ORF">Z045_06490</name>
</gene>
<organism evidence="2 3">
    <name type="scientific">Rhodococcus pyridinivorans KG-16</name>
    <dbReference type="NCBI Taxonomy" id="1441730"/>
    <lineage>
        <taxon>Bacteria</taxon>
        <taxon>Bacillati</taxon>
        <taxon>Actinomycetota</taxon>
        <taxon>Actinomycetes</taxon>
        <taxon>Mycobacteriales</taxon>
        <taxon>Nocardiaceae</taxon>
        <taxon>Rhodococcus</taxon>
    </lineage>
</organism>
<dbReference type="EMBL" id="AZXY01000002">
    <property type="protein sequence ID" value="KSZ59807.1"/>
    <property type="molecule type" value="Genomic_DNA"/>
</dbReference>
<feature type="transmembrane region" description="Helical" evidence="1">
    <location>
        <begin position="6"/>
        <end position="27"/>
    </location>
</feature>
<comment type="caution">
    <text evidence="2">The sequence shown here is derived from an EMBL/GenBank/DDBJ whole genome shotgun (WGS) entry which is preliminary data.</text>
</comment>